<protein>
    <submittedName>
        <fullName evidence="2">Treslin isoform X3</fullName>
    </submittedName>
</protein>
<evidence type="ECO:0000313" key="3">
    <source>
        <dbReference type="Proteomes" id="UP001233172"/>
    </source>
</evidence>
<name>A0AAD8EXZ3_BIOPF</name>
<organism evidence="2 3">
    <name type="scientific">Biomphalaria pfeifferi</name>
    <name type="common">Bloodfluke planorb</name>
    <name type="synonym">Freshwater snail</name>
    <dbReference type="NCBI Taxonomy" id="112525"/>
    <lineage>
        <taxon>Eukaryota</taxon>
        <taxon>Metazoa</taxon>
        <taxon>Spiralia</taxon>
        <taxon>Lophotrochozoa</taxon>
        <taxon>Mollusca</taxon>
        <taxon>Gastropoda</taxon>
        <taxon>Heterobranchia</taxon>
        <taxon>Euthyneura</taxon>
        <taxon>Panpulmonata</taxon>
        <taxon>Hygrophila</taxon>
        <taxon>Lymnaeoidea</taxon>
        <taxon>Planorbidae</taxon>
        <taxon>Biomphalaria</taxon>
    </lineage>
</organism>
<gene>
    <name evidence="2" type="ORF">Bpfe_027330</name>
</gene>
<feature type="region of interest" description="Disordered" evidence="1">
    <location>
        <begin position="71"/>
        <end position="93"/>
    </location>
</feature>
<feature type="non-terminal residue" evidence="2">
    <location>
        <position position="93"/>
    </location>
</feature>
<proteinExistence type="predicted"/>
<evidence type="ECO:0000313" key="2">
    <source>
        <dbReference type="EMBL" id="KAK0043236.1"/>
    </source>
</evidence>
<comment type="caution">
    <text evidence="2">The sequence shown here is derived from an EMBL/GenBank/DDBJ whole genome shotgun (WGS) entry which is preliminary data.</text>
</comment>
<reference evidence="2" key="1">
    <citation type="journal article" date="2023" name="PLoS Negl. Trop. Dis.">
        <title>A genome sequence for Biomphalaria pfeifferi, the major vector snail for the human-infecting parasite Schistosoma mansoni.</title>
        <authorList>
            <person name="Bu L."/>
            <person name="Lu L."/>
            <person name="Laidemitt M.R."/>
            <person name="Zhang S.M."/>
            <person name="Mutuku M."/>
            <person name="Mkoji G."/>
            <person name="Steinauer M."/>
            <person name="Loker E.S."/>
        </authorList>
    </citation>
    <scope>NUCLEOTIDE SEQUENCE</scope>
    <source>
        <strain evidence="2">KasaAsao</strain>
    </source>
</reference>
<keyword evidence="3" id="KW-1185">Reference proteome</keyword>
<evidence type="ECO:0000256" key="1">
    <source>
        <dbReference type="SAM" id="MobiDB-lite"/>
    </source>
</evidence>
<feature type="non-terminal residue" evidence="2">
    <location>
        <position position="1"/>
    </location>
</feature>
<feature type="compositionally biased region" description="Polar residues" evidence="1">
    <location>
        <begin position="74"/>
        <end position="93"/>
    </location>
</feature>
<reference evidence="2" key="2">
    <citation type="submission" date="2023-04" db="EMBL/GenBank/DDBJ databases">
        <authorList>
            <person name="Bu L."/>
            <person name="Lu L."/>
            <person name="Laidemitt M.R."/>
            <person name="Zhang S.M."/>
            <person name="Mutuku M."/>
            <person name="Mkoji G."/>
            <person name="Steinauer M."/>
            <person name="Loker E.S."/>
        </authorList>
    </citation>
    <scope>NUCLEOTIDE SEQUENCE</scope>
    <source>
        <strain evidence="2">KasaAsao</strain>
        <tissue evidence="2">Whole Snail</tissue>
    </source>
</reference>
<accession>A0AAD8EXZ3</accession>
<sequence length="93" mass="10059">LILFVRGLMFVTDPIHLNDFLLEVVISYAVAVPKLLTDVYDELMLPLPPALSKFASPVSSKAPMSVLNKDSFMSAPSSTQPTSHLSDQASQPA</sequence>
<dbReference type="Proteomes" id="UP001233172">
    <property type="component" value="Unassembled WGS sequence"/>
</dbReference>
<dbReference type="AlphaFoldDB" id="A0AAD8EXZ3"/>
<dbReference type="EMBL" id="JASAOG010000221">
    <property type="protein sequence ID" value="KAK0043236.1"/>
    <property type="molecule type" value="Genomic_DNA"/>
</dbReference>